<evidence type="ECO:0000256" key="1">
    <source>
        <dbReference type="SAM" id="Phobius"/>
    </source>
</evidence>
<organism evidence="2 3">
    <name type="scientific">Mycena albidolilacea</name>
    <dbReference type="NCBI Taxonomy" id="1033008"/>
    <lineage>
        <taxon>Eukaryota</taxon>
        <taxon>Fungi</taxon>
        <taxon>Dikarya</taxon>
        <taxon>Basidiomycota</taxon>
        <taxon>Agaricomycotina</taxon>
        <taxon>Agaricomycetes</taxon>
        <taxon>Agaricomycetidae</taxon>
        <taxon>Agaricales</taxon>
        <taxon>Marasmiineae</taxon>
        <taxon>Mycenaceae</taxon>
        <taxon>Mycena</taxon>
    </lineage>
</organism>
<evidence type="ECO:0000313" key="2">
    <source>
        <dbReference type="EMBL" id="KAJ7337540.1"/>
    </source>
</evidence>
<keyword evidence="3" id="KW-1185">Reference proteome</keyword>
<dbReference type="Proteomes" id="UP001218218">
    <property type="component" value="Unassembled WGS sequence"/>
</dbReference>
<reference evidence="2" key="1">
    <citation type="submission" date="2023-03" db="EMBL/GenBank/DDBJ databases">
        <title>Massive genome expansion in bonnet fungi (Mycena s.s.) driven by repeated elements and novel gene families across ecological guilds.</title>
        <authorList>
            <consortium name="Lawrence Berkeley National Laboratory"/>
            <person name="Harder C.B."/>
            <person name="Miyauchi S."/>
            <person name="Viragh M."/>
            <person name="Kuo A."/>
            <person name="Thoen E."/>
            <person name="Andreopoulos B."/>
            <person name="Lu D."/>
            <person name="Skrede I."/>
            <person name="Drula E."/>
            <person name="Henrissat B."/>
            <person name="Morin E."/>
            <person name="Kohler A."/>
            <person name="Barry K."/>
            <person name="LaButti K."/>
            <person name="Morin E."/>
            <person name="Salamov A."/>
            <person name="Lipzen A."/>
            <person name="Mereny Z."/>
            <person name="Hegedus B."/>
            <person name="Baldrian P."/>
            <person name="Stursova M."/>
            <person name="Weitz H."/>
            <person name="Taylor A."/>
            <person name="Grigoriev I.V."/>
            <person name="Nagy L.G."/>
            <person name="Martin F."/>
            <person name="Kauserud H."/>
        </authorList>
    </citation>
    <scope>NUCLEOTIDE SEQUENCE</scope>
    <source>
        <strain evidence="2">CBHHK002</strain>
    </source>
</reference>
<gene>
    <name evidence="2" type="ORF">DFH08DRAFT_939031</name>
</gene>
<keyword evidence="1" id="KW-0812">Transmembrane</keyword>
<dbReference type="AlphaFoldDB" id="A0AAD6ZT75"/>
<sequence>MSDSPTTTIAFVVALVALVISLFQVIQQYIGSFSLRSKVGPAAIGAWSKATRRRLDIRQFKVKEEYLEPRLTWMSVCRALEELHSKPGELTKSLRTKYSVGVASSVAVRAHGSDYDRRPCLHITRLGDEAQTEVPPTELSLVDRMAVRKHDKFVADLEEAREITCTATWCNMMVSLVGDPYCLAQSIGKNSEFSDEKLHAIAALLAGNAFPSLTPKSGVTPIPVPQLSSFSGSRELATNASPRLSCNSDAIPMVSSTPNNGTHAHEVRTVAQRTSEDPSRELAITVSPRLSCNSDAIPMVPSSPNDTRVPKLRTVARRTADRPLPRRYLNADTISSSLDNPTMHIRFSDLISCGLALGMEIRSIDLHRSSIHMVGQYCSLLSQEEPGLGVIVRYSSTPGHIHPIQTCTPREVDTLVEFARGFLLVGDFISHMRDWGYNSVDALFEVSISGAQDDDWYQMSVRQQFFSKCEGDTDPQWGGRWLNPATPHIGFVFSICGNPAVANSFPLSLLTNWNVLERRAACARSYHILNEEIGFAQAPRDFLRNLRTNAIIMDDYKLANNWGAERGGIRGWASNLGTEFVKRVSEVWRVDQQSEQVPILYELQKHLEDGSVNREWAQSLGENSSEQVWKPTAETLLWLQCSLLDSWIARQVDLLILGTTDEASLPVDFETAKRLAERHARDGADPNRKRKAKILTTGWKRSRAIFIRLYLARLADGILAADGTRLGVSCMSAGGGFGAEGWRDMQMAHSSSNTQNALGNIDPAPEPEEAKIQHKWAAIDAALSLRAVLIATRFGLLNNTSVFLDLWRFDPTIRMA</sequence>
<evidence type="ECO:0000313" key="3">
    <source>
        <dbReference type="Proteomes" id="UP001218218"/>
    </source>
</evidence>
<proteinExistence type="predicted"/>
<comment type="caution">
    <text evidence="2">The sequence shown here is derived from an EMBL/GenBank/DDBJ whole genome shotgun (WGS) entry which is preliminary data.</text>
</comment>
<keyword evidence="1" id="KW-0472">Membrane</keyword>
<dbReference type="EMBL" id="JARIHO010000029">
    <property type="protein sequence ID" value="KAJ7337540.1"/>
    <property type="molecule type" value="Genomic_DNA"/>
</dbReference>
<protein>
    <submittedName>
        <fullName evidence="2">Uncharacterized protein</fullName>
    </submittedName>
</protein>
<name>A0AAD6ZT75_9AGAR</name>
<accession>A0AAD6ZT75</accession>
<feature type="transmembrane region" description="Helical" evidence="1">
    <location>
        <begin position="6"/>
        <end position="26"/>
    </location>
</feature>
<keyword evidence="1" id="KW-1133">Transmembrane helix</keyword>